<dbReference type="AlphaFoldDB" id="A0A4V1ES00"/>
<evidence type="ECO:0000259" key="2">
    <source>
        <dbReference type="Pfam" id="PF13439"/>
    </source>
</evidence>
<dbReference type="CDD" id="cd03811">
    <property type="entry name" value="GT4_GT28_WabH-like"/>
    <property type="match status" value="1"/>
</dbReference>
<dbReference type="GO" id="GO:0016757">
    <property type="term" value="F:glycosyltransferase activity"/>
    <property type="evidence" value="ECO:0007669"/>
    <property type="project" value="UniProtKB-ARBA"/>
</dbReference>
<dbReference type="InterPro" id="IPR028098">
    <property type="entry name" value="Glyco_trans_4-like_N"/>
</dbReference>
<name>A0A4V1ES00_9BACT</name>
<dbReference type="OrthoDB" id="9775208at2"/>
<dbReference type="Proteomes" id="UP000298602">
    <property type="component" value="Chromosome"/>
</dbReference>
<evidence type="ECO:0000313" key="4">
    <source>
        <dbReference type="Proteomes" id="UP000298602"/>
    </source>
</evidence>
<reference evidence="3 4" key="1">
    <citation type="submission" date="2019-05" db="EMBL/GenBank/DDBJ databases">
        <title>The Complete Genome Sequence of the n-alkane-degrading Desulfoglaeba alkanexedens ALDC reveals multiple alkylsuccinate synthase gene clusters.</title>
        <authorList>
            <person name="Callaghan A.V."/>
            <person name="Davidova I.A."/>
            <person name="Duncan K.E."/>
            <person name="Morris B."/>
            <person name="McInerney M.J."/>
        </authorList>
    </citation>
    <scope>NUCLEOTIDE SEQUENCE [LARGE SCALE GENOMIC DNA]</scope>
    <source>
        <strain evidence="3 4">ALDC</strain>
    </source>
</reference>
<keyword evidence="3" id="KW-0808">Transferase</keyword>
<dbReference type="KEGG" id="dax:FDQ92_02620"/>
<dbReference type="SUPFAM" id="SSF53756">
    <property type="entry name" value="UDP-Glycosyltransferase/glycogen phosphorylase"/>
    <property type="match status" value="1"/>
</dbReference>
<dbReference type="PANTHER" id="PTHR12526">
    <property type="entry name" value="GLYCOSYLTRANSFERASE"/>
    <property type="match status" value="1"/>
</dbReference>
<evidence type="ECO:0000256" key="1">
    <source>
        <dbReference type="SAM" id="MobiDB-lite"/>
    </source>
</evidence>
<dbReference type="Pfam" id="PF13439">
    <property type="entry name" value="Glyco_transf_4"/>
    <property type="match status" value="1"/>
</dbReference>
<gene>
    <name evidence="3" type="ORF">FDQ92_02620</name>
</gene>
<protein>
    <submittedName>
        <fullName evidence="3">Glycosyltransferase</fullName>
    </submittedName>
</protein>
<sequence length="369" mass="40550">MLVHLARGLTEQGCKVDFVTRTRRAPYLDMLPPSVNWILLEATSSKGRAAALARYVAEAQPDVLLSGKRSDEETLSAVQRARTNTRVFFRVGTTLSVRNENRGILKTWWRTRRMRHLFPKAHGVIAVSQGVARDVVRFLMVPAEKIHVVPNPVVTPEMQAQKPPVPSHPFYAIPRDIAVVVGMGGFRKQKDFPTLLRAFAMVVRRRPARLILLGQGHLEEKLKALSRSLGIAGDVAFPGFVKDPYGYLAHADLFVLSSLWEGSPNVLTEALALGTPVVATDCPSGPKEILQDGRYGRLVPCSNPEAMAQAMEETLENPPPPDLLKQAVNRYTLACSAREYLRAFGLCGNATSEEPSKKAGGNPNGESTR</sequence>
<proteinExistence type="predicted"/>
<organism evidence="3 4">
    <name type="scientific">Desulfoglaeba alkanexedens ALDC</name>
    <dbReference type="NCBI Taxonomy" id="980445"/>
    <lineage>
        <taxon>Bacteria</taxon>
        <taxon>Pseudomonadati</taxon>
        <taxon>Thermodesulfobacteriota</taxon>
        <taxon>Syntrophobacteria</taxon>
        <taxon>Syntrophobacterales</taxon>
        <taxon>Syntrophobacteraceae</taxon>
        <taxon>Desulfoglaeba</taxon>
    </lineage>
</organism>
<dbReference type="EMBL" id="CP040098">
    <property type="protein sequence ID" value="QCQ23411.1"/>
    <property type="molecule type" value="Genomic_DNA"/>
</dbReference>
<reference evidence="3 4" key="2">
    <citation type="submission" date="2019-05" db="EMBL/GenBank/DDBJ databases">
        <authorList>
            <person name="Suflita J.M."/>
            <person name="Marks C.R."/>
        </authorList>
    </citation>
    <scope>NUCLEOTIDE SEQUENCE [LARGE SCALE GENOMIC DNA]</scope>
    <source>
        <strain evidence="3 4">ALDC</strain>
    </source>
</reference>
<evidence type="ECO:0000313" key="3">
    <source>
        <dbReference type="EMBL" id="QCQ23411.1"/>
    </source>
</evidence>
<feature type="domain" description="Glycosyltransferase subfamily 4-like N-terminal" evidence="2">
    <location>
        <begin position="2"/>
        <end position="153"/>
    </location>
</feature>
<keyword evidence="4" id="KW-1185">Reference proteome</keyword>
<feature type="region of interest" description="Disordered" evidence="1">
    <location>
        <begin position="350"/>
        <end position="369"/>
    </location>
</feature>
<accession>A0A4V1ES00</accession>
<dbReference type="Pfam" id="PF13692">
    <property type="entry name" value="Glyco_trans_1_4"/>
    <property type="match status" value="1"/>
</dbReference>
<dbReference type="Gene3D" id="3.40.50.2000">
    <property type="entry name" value="Glycogen Phosphorylase B"/>
    <property type="match status" value="2"/>
</dbReference>
<dbReference type="PANTHER" id="PTHR12526:SF630">
    <property type="entry name" value="GLYCOSYLTRANSFERASE"/>
    <property type="match status" value="1"/>
</dbReference>